<evidence type="ECO:0000313" key="1">
    <source>
        <dbReference type="EMBL" id="KAD6794851.1"/>
    </source>
</evidence>
<reference evidence="1 2" key="1">
    <citation type="submission" date="2019-05" db="EMBL/GenBank/DDBJ databases">
        <title>Mikania micrantha, genome provides insights into the molecular mechanism of rapid growth.</title>
        <authorList>
            <person name="Liu B."/>
        </authorList>
    </citation>
    <scope>NUCLEOTIDE SEQUENCE [LARGE SCALE GENOMIC DNA]</scope>
    <source>
        <strain evidence="1">NLD-2019</strain>
        <tissue evidence="1">Leaf</tissue>
    </source>
</reference>
<evidence type="ECO:0000313" key="2">
    <source>
        <dbReference type="Proteomes" id="UP000326396"/>
    </source>
</evidence>
<organism evidence="1 2">
    <name type="scientific">Mikania micrantha</name>
    <name type="common">bitter vine</name>
    <dbReference type="NCBI Taxonomy" id="192012"/>
    <lineage>
        <taxon>Eukaryota</taxon>
        <taxon>Viridiplantae</taxon>
        <taxon>Streptophyta</taxon>
        <taxon>Embryophyta</taxon>
        <taxon>Tracheophyta</taxon>
        <taxon>Spermatophyta</taxon>
        <taxon>Magnoliopsida</taxon>
        <taxon>eudicotyledons</taxon>
        <taxon>Gunneridae</taxon>
        <taxon>Pentapetalae</taxon>
        <taxon>asterids</taxon>
        <taxon>campanulids</taxon>
        <taxon>Asterales</taxon>
        <taxon>Asteraceae</taxon>
        <taxon>Asteroideae</taxon>
        <taxon>Heliantheae alliance</taxon>
        <taxon>Eupatorieae</taxon>
        <taxon>Mikania</taxon>
    </lineage>
</organism>
<dbReference type="PANTHER" id="PTHR35510">
    <property type="entry name" value="DBH-LIKE MONOOXYGENASE"/>
    <property type="match status" value="1"/>
</dbReference>
<keyword evidence="2" id="KW-1185">Reference proteome</keyword>
<dbReference type="OrthoDB" id="1937743at2759"/>
<accession>A0A5N6PML0</accession>
<protein>
    <submittedName>
        <fullName evidence="1">Uncharacterized protein</fullName>
    </submittedName>
</protein>
<dbReference type="EMBL" id="SZYD01000003">
    <property type="protein sequence ID" value="KAD6794851.1"/>
    <property type="molecule type" value="Genomic_DNA"/>
</dbReference>
<dbReference type="Proteomes" id="UP000326396">
    <property type="component" value="Linkage Group LG11"/>
</dbReference>
<proteinExistence type="predicted"/>
<name>A0A5N6PML0_9ASTR</name>
<comment type="caution">
    <text evidence="1">The sequence shown here is derived from an EMBL/GenBank/DDBJ whole genome shotgun (WGS) entry which is preliminary data.</text>
</comment>
<dbReference type="AlphaFoldDB" id="A0A5N6PML0"/>
<dbReference type="PANTHER" id="PTHR35510:SF1">
    <property type="entry name" value="DBH-LIKE MONOOXYGENASE"/>
    <property type="match status" value="1"/>
</dbReference>
<sequence length="292" mass="33319">MQAIRASFAGSLSYLPDASRDREPKFLYIIYLESKDVKNHRNCLSCFESASIDEDFALLFNRRKLSALKMKRKDADEVNDDFFDFTLSSPALKIRRLDVESTPIIDEHETLNSVEFGQSMPFQNNLVEESMESSPIAIHELNNSVPVNEERAIVLFNPQNNTPSLKSPISFSISADSDFLSRFKNPVIWSNGSDETQKKDDDSGVINGCLAVVPWVPNHSRDPPTVEYKTSDAQASDDMMDSNAMDVEDDYNTQQMIHHVPTNVQWDWNQWQQHCMIQQPPNNFSTPITWFG</sequence>
<gene>
    <name evidence="1" type="ORF">E3N88_05747</name>
</gene>